<reference evidence="2 3" key="1">
    <citation type="journal article" date="2010" name="Nat. Biotechnol.">
        <title>Genome sequence of the model mushroom Schizophyllum commune.</title>
        <authorList>
            <person name="Ohm R.A."/>
            <person name="de Jong J.F."/>
            <person name="Lugones L.G."/>
            <person name="Aerts A."/>
            <person name="Kothe E."/>
            <person name="Stajich J.E."/>
            <person name="de Vries R.P."/>
            <person name="Record E."/>
            <person name="Levasseur A."/>
            <person name="Baker S.E."/>
            <person name="Bartholomew K.A."/>
            <person name="Coutinho P.M."/>
            <person name="Erdmann S."/>
            <person name="Fowler T.J."/>
            <person name="Gathman A.C."/>
            <person name="Lombard V."/>
            <person name="Henrissat B."/>
            <person name="Knabe N."/>
            <person name="Kuees U."/>
            <person name="Lilly W.W."/>
            <person name="Lindquist E."/>
            <person name="Lucas S."/>
            <person name="Magnuson J.K."/>
            <person name="Piumi F."/>
            <person name="Raudaskoski M."/>
            <person name="Salamov A."/>
            <person name="Schmutz J."/>
            <person name="Schwarze F.W.M.R."/>
            <person name="vanKuyk P.A."/>
            <person name="Horton J.S."/>
            <person name="Grigoriev I.V."/>
            <person name="Woesten H.A.B."/>
        </authorList>
    </citation>
    <scope>NUCLEOTIDE SEQUENCE [LARGE SCALE GENOMIC DNA]</scope>
    <source>
        <strain evidence="3">H4-8 / FGSC 9210</strain>
    </source>
</reference>
<feature type="region of interest" description="Disordered" evidence="1">
    <location>
        <begin position="50"/>
        <end position="342"/>
    </location>
</feature>
<proteinExistence type="predicted"/>
<feature type="compositionally biased region" description="Basic and acidic residues" evidence="1">
    <location>
        <begin position="103"/>
        <end position="117"/>
    </location>
</feature>
<dbReference type="eggNOG" id="ENOG502T23T">
    <property type="taxonomic scope" value="Eukaryota"/>
</dbReference>
<feature type="compositionally biased region" description="Basic and acidic residues" evidence="1">
    <location>
        <begin position="283"/>
        <end position="299"/>
    </location>
</feature>
<dbReference type="GeneID" id="9587591"/>
<evidence type="ECO:0000313" key="3">
    <source>
        <dbReference type="Proteomes" id="UP000007431"/>
    </source>
</evidence>
<dbReference type="EMBL" id="GL377307">
    <property type="protein sequence ID" value="EFI96082.1"/>
    <property type="molecule type" value="Genomic_DNA"/>
</dbReference>
<protein>
    <submittedName>
        <fullName evidence="2">Uncharacterized protein</fullName>
    </submittedName>
</protein>
<accession>D8Q7U6</accession>
<organism evidence="3">
    <name type="scientific">Schizophyllum commune (strain H4-8 / FGSC 9210)</name>
    <name type="common">Split gill fungus</name>
    <dbReference type="NCBI Taxonomy" id="578458"/>
    <lineage>
        <taxon>Eukaryota</taxon>
        <taxon>Fungi</taxon>
        <taxon>Dikarya</taxon>
        <taxon>Basidiomycota</taxon>
        <taxon>Agaricomycotina</taxon>
        <taxon>Agaricomycetes</taxon>
        <taxon>Agaricomycetidae</taxon>
        <taxon>Agaricales</taxon>
        <taxon>Schizophyllaceae</taxon>
        <taxon>Schizophyllum</taxon>
    </lineage>
</organism>
<dbReference type="KEGG" id="scm:SCHCO_02628833"/>
<feature type="compositionally biased region" description="Pro residues" evidence="1">
    <location>
        <begin position="331"/>
        <end position="342"/>
    </location>
</feature>
<dbReference type="RefSeq" id="XP_003030985.1">
    <property type="nucleotide sequence ID" value="XM_003030939.1"/>
</dbReference>
<name>D8Q7U6_SCHCM</name>
<evidence type="ECO:0000313" key="2">
    <source>
        <dbReference type="EMBL" id="EFI96082.1"/>
    </source>
</evidence>
<dbReference type="VEuPathDB" id="FungiDB:SCHCODRAFT_02628833"/>
<feature type="compositionally biased region" description="Polar residues" evidence="1">
    <location>
        <begin position="131"/>
        <end position="141"/>
    </location>
</feature>
<dbReference type="HOGENOM" id="CLU_811715_0_0_1"/>
<evidence type="ECO:0000256" key="1">
    <source>
        <dbReference type="SAM" id="MobiDB-lite"/>
    </source>
</evidence>
<dbReference type="InParanoid" id="D8Q7U6"/>
<dbReference type="Proteomes" id="UP000007431">
    <property type="component" value="Unassembled WGS sequence"/>
</dbReference>
<keyword evidence="3" id="KW-1185">Reference proteome</keyword>
<sequence>MGRWTQFDEDRYRLPEGFKRVAYDADTKRYTFLDANGVKYVGNPGEEYGHMTPVANLPEQPRPGAFSEEYTHRPMPSGSSAEAASSFRDILPSNRIGSAPPPTDEKKASQQQRDKNLADVVETVMPKVQGVVQNLRRSITSARKGPPKYYGNQSSAGSRSSLDSKTSMRDSKSGLLDAPPPYGDEKWAYSDQAWEAQKAQWGKKDEKGIFRSKSSASATQGKRGKADAAQVDRARSDASRKLEGAPQGASSRSGPASDTNLTRTQSISSTISSLDYASDDSDYLERTRNLSLDDSRSVDRSQSMRSTNTMTSGVSDVSRATRMSVNDASPPRLPPRRSPILQ</sequence>
<dbReference type="OrthoDB" id="2107166at2759"/>
<feature type="compositionally biased region" description="Low complexity" evidence="1">
    <location>
        <begin position="264"/>
        <end position="276"/>
    </location>
</feature>
<dbReference type="AlphaFoldDB" id="D8Q7U6"/>
<feature type="compositionally biased region" description="Basic and acidic residues" evidence="1">
    <location>
        <begin position="224"/>
        <end position="243"/>
    </location>
</feature>
<feature type="compositionally biased region" description="Polar residues" evidence="1">
    <location>
        <begin position="248"/>
        <end position="263"/>
    </location>
</feature>
<gene>
    <name evidence="2" type="ORF">SCHCODRAFT_235481</name>
</gene>
<feature type="compositionally biased region" description="Polar residues" evidence="1">
    <location>
        <begin position="151"/>
        <end position="165"/>
    </location>
</feature>